<dbReference type="GO" id="GO:0031640">
    <property type="term" value="P:killing of cells of another organism"/>
    <property type="evidence" value="ECO:0007669"/>
    <property type="project" value="UniProtKB-KW"/>
</dbReference>
<dbReference type="AlphaFoldDB" id="A0A128F2T0"/>
<dbReference type="GO" id="GO:0005737">
    <property type="term" value="C:cytoplasm"/>
    <property type="evidence" value="ECO:0007669"/>
    <property type="project" value="UniProtKB-SubCell"/>
</dbReference>
<dbReference type="InterPro" id="IPR003996">
    <property type="entry name" value="RTX_toxin-activating_protC_bac"/>
</dbReference>
<dbReference type="Pfam" id="PF02794">
    <property type="entry name" value="HlyC"/>
    <property type="match status" value="1"/>
</dbReference>
<gene>
    <name evidence="3" type="primary">cyaC</name>
    <name evidence="3" type="ORF">GCE9029_02236</name>
</gene>
<dbReference type="PRINTS" id="PR01489">
    <property type="entry name" value="RTXTOXINC"/>
</dbReference>
<keyword evidence="2 3" id="KW-0808">Transferase</keyword>
<dbReference type="STRING" id="1796497.GCE9029_02236"/>
<keyword evidence="4" id="KW-1185">Reference proteome</keyword>
<dbReference type="GO" id="GO:0009404">
    <property type="term" value="P:toxin metabolic process"/>
    <property type="evidence" value="ECO:0007669"/>
    <property type="project" value="UniProtKB-UniRule"/>
</dbReference>
<protein>
    <recommendedName>
        <fullName evidence="2">RTX toxin-activating lysine-acyltransferase</fullName>
        <ecNumber evidence="2">2.3.1.-</ecNumber>
    </recommendedName>
</protein>
<evidence type="ECO:0000256" key="2">
    <source>
        <dbReference type="RuleBase" id="RU368102"/>
    </source>
</evidence>
<evidence type="ECO:0000313" key="3">
    <source>
        <dbReference type="EMBL" id="CZF80855.1"/>
    </source>
</evidence>
<dbReference type="EMBL" id="FIZX01000002">
    <property type="protein sequence ID" value="CZF80855.1"/>
    <property type="molecule type" value="Genomic_DNA"/>
</dbReference>
<accession>A0A128F2T0</accession>
<sequence length="169" mass="19564">MKLTYGKGSLGEACWMWMQSPLHRNWPVRLMQASVIPAFQNSQYYIFKDGSEIVGYVSWAFFDEETEVKYIAKPHSLGTDEWRNGNRLWFPDFIAKNGYARSMVHILRTEVFPNNIARSLRVKKDSTHGRIITYQGVNMIGRVRECLQPINFDKSDVLRPAEDTLSNLG</sequence>
<keyword evidence="2 3" id="KW-0012">Acyltransferase</keyword>
<proteinExistence type="inferred from homology"/>
<dbReference type="RefSeq" id="WP_062663337.1">
    <property type="nucleotide sequence ID" value="NZ_FIZX01000002.1"/>
</dbReference>
<dbReference type="EC" id="2.3.1.-" evidence="2"/>
<comment type="similarity">
    <text evidence="1 2">Belongs to the RTX toxin acyltransferase family.</text>
</comment>
<comment type="subcellular location">
    <subcellularLocation>
        <location evidence="2">Cytoplasm</location>
    </subcellularLocation>
</comment>
<dbReference type="GO" id="GO:0016746">
    <property type="term" value="F:acyltransferase activity"/>
    <property type="evidence" value="ECO:0007669"/>
    <property type="project" value="UniProtKB-UniRule"/>
</dbReference>
<evidence type="ECO:0000256" key="1">
    <source>
        <dbReference type="ARBA" id="ARBA00005686"/>
    </source>
</evidence>
<name>A0A128F2T0_9GAMM</name>
<dbReference type="Proteomes" id="UP000071641">
    <property type="component" value="Unassembled WGS sequence"/>
</dbReference>
<keyword evidence="2" id="KW-0963">Cytoplasm</keyword>
<evidence type="ECO:0000313" key="4">
    <source>
        <dbReference type="Proteomes" id="UP000071641"/>
    </source>
</evidence>
<comment type="function">
    <text evidence="2">Involved in fatty acylation of protoxin at internal lysine residues, thereby converting it to the active toxin.</text>
</comment>
<reference evidence="4" key="1">
    <citation type="submission" date="2016-02" db="EMBL/GenBank/DDBJ databases">
        <authorList>
            <person name="Rodrigo-Torres Lidia"/>
            <person name="Arahal R.David."/>
        </authorList>
    </citation>
    <scope>NUCLEOTIDE SEQUENCE [LARGE SCALE GENOMIC DNA]</scope>
    <source>
        <strain evidence="4">CECT 9029</strain>
    </source>
</reference>
<organism evidence="3 4">
    <name type="scientific">Grimontia celer</name>
    <dbReference type="NCBI Taxonomy" id="1796497"/>
    <lineage>
        <taxon>Bacteria</taxon>
        <taxon>Pseudomonadati</taxon>
        <taxon>Pseudomonadota</taxon>
        <taxon>Gammaproteobacteria</taxon>
        <taxon>Vibrionales</taxon>
        <taxon>Vibrionaceae</taxon>
        <taxon>Grimontia</taxon>
    </lineage>
</organism>
<keyword evidence="2" id="KW-0204">Cytolysis</keyword>